<dbReference type="InterPro" id="IPR054787">
    <property type="entry name" value="TrlF_ATPase"/>
</dbReference>
<proteinExistence type="predicted"/>
<dbReference type="NCBIfam" id="NF045780">
    <property type="entry name" value="TrlF_fam_ATP"/>
    <property type="match status" value="1"/>
</dbReference>
<protein>
    <recommendedName>
        <fullName evidence="3">ATPase involved in DNA repair</fullName>
    </recommendedName>
</protein>
<organism evidence="1 2">
    <name type="scientific">Candidatus Kaiserbacteria bacterium GW2011_GWA2_49_19</name>
    <dbReference type="NCBI Taxonomy" id="1618669"/>
    <lineage>
        <taxon>Bacteria</taxon>
        <taxon>Candidatus Kaiseribacteriota</taxon>
    </lineage>
</organism>
<dbReference type="AlphaFoldDB" id="A0A0G1VP95"/>
<evidence type="ECO:0000313" key="2">
    <source>
        <dbReference type="Proteomes" id="UP000033965"/>
    </source>
</evidence>
<evidence type="ECO:0008006" key="3">
    <source>
        <dbReference type="Google" id="ProtNLM"/>
    </source>
</evidence>
<dbReference type="Proteomes" id="UP000033965">
    <property type="component" value="Unassembled WGS sequence"/>
</dbReference>
<evidence type="ECO:0000313" key="1">
    <source>
        <dbReference type="EMBL" id="KKW08298.1"/>
    </source>
</evidence>
<dbReference type="InterPro" id="IPR016195">
    <property type="entry name" value="Pol/histidinol_Pase-like"/>
</dbReference>
<dbReference type="PATRIC" id="fig|1618669.3.peg.426"/>
<gene>
    <name evidence="1" type="ORF">UY44_C0012G0012</name>
</gene>
<comment type="caution">
    <text evidence="1">The sequence shown here is derived from an EMBL/GenBank/DDBJ whole genome shotgun (WGS) entry which is preliminary data.</text>
</comment>
<dbReference type="InterPro" id="IPR027417">
    <property type="entry name" value="P-loop_NTPase"/>
</dbReference>
<dbReference type="EMBL" id="LCPZ01000012">
    <property type="protein sequence ID" value="KKW08298.1"/>
    <property type="molecule type" value="Genomic_DNA"/>
</dbReference>
<reference evidence="1 2" key="1">
    <citation type="journal article" date="2015" name="Nature">
        <title>rRNA introns, odd ribosomes, and small enigmatic genomes across a large radiation of phyla.</title>
        <authorList>
            <person name="Brown C.T."/>
            <person name="Hug L.A."/>
            <person name="Thomas B.C."/>
            <person name="Sharon I."/>
            <person name="Castelle C.J."/>
            <person name="Singh A."/>
            <person name="Wilkins M.J."/>
            <person name="Williams K.H."/>
            <person name="Banfield J.F."/>
        </authorList>
    </citation>
    <scope>NUCLEOTIDE SEQUENCE [LARGE SCALE GENOMIC DNA]</scope>
</reference>
<name>A0A0G1VP95_9BACT</name>
<dbReference type="Gene3D" id="3.40.50.300">
    <property type="entry name" value="P-loop containing nucleotide triphosphate hydrolases"/>
    <property type="match status" value="1"/>
</dbReference>
<accession>A0A0G1VP95</accession>
<dbReference type="Gene3D" id="3.20.20.140">
    <property type="entry name" value="Metal-dependent hydrolases"/>
    <property type="match status" value="1"/>
</dbReference>
<dbReference type="SUPFAM" id="SSF52540">
    <property type="entry name" value="P-loop containing nucleoside triphosphate hydrolases"/>
    <property type="match status" value="1"/>
</dbReference>
<sequence>MTSNFPYPKGSVWRKWDLQTQTILDDGYVPLSDYADELKAADPARWGQYVGKVGGEANALLYDSKAHFNDASVGKVERCRNYARNLFAFLEVYNPELVCIGITDHNYFDERLLDVFIEYAEHASLKIIPGVEINCGGIHMLLFFPTILYGKSTFSEGIHTFLEGFDIHTRTKEGVLTATSANIKHILDEVKKNNGIVIYPHCNSDNGLFQERTKTDRTILAEVFNHQRVNLLQSLNHRSSIAVTEYIKSLDTLKSKFCTHISSDARCLRDYGRADQDGNYLWIKADPTFEGLRQIIFEPEQRIFVGPQKPEEKKPYFLIDQVRFLDNTGGARFASDPIEINQNLTTIIGGKSTGKSLLLYYVAKTIDRSEVKERAEMADSSVNYDFDEEPNFNFEVTWKDGQKTLLKVPEGAPEGESRERKILYIPQKYLNTLSEANIKSREALNEFVLSVILQDAVTAERHSETIEEIKDAMKTIQSNIGQLFTDSDDIRKTEEELKQAGDEKGIEKYIETLQVQINEIKAKSGLTEDQIKQYETLTTREKEIVARVSNLESDKKTVRNLQSALATRLGALRSTADEYEAYLNDAEIKSKLRAEFDAMDTFAPTVQAISANLTVDIDVKLSVLNAELATIKTELAPLLAKVQMQTELQTKTDAIKLEQQKQNEIAIKRNALSTKRESYKKKSEAITESYTQVIAKYEGLRNDFKKFESKFGDISLGVHVGFNDEAFNADVVKEYINKTDLKRVIPEAEWGDEFVYRYDPTKHVANITTVFDGLLVGTINTLKNRLVKDAVAKLLDNYFFLDFRIFYKNDSLDKMSPGKKGLVLLQLLINLSNEEWPILLDQPEDDLDNRSVYDDLVEFLKRKKLQRQIIIVTHNPNLVVGADAEETVVANQSGQEVGRENRKYRFEYVSGALENNFELDIAVEPAILYRKGVRQHVCEILEGGKEAFKKREQKYGFPRE</sequence>
<dbReference type="SUPFAM" id="SSF89550">
    <property type="entry name" value="PHP domain-like"/>
    <property type="match status" value="1"/>
</dbReference>